<comment type="similarity">
    <text evidence="2">Belongs to the peptidase C19 family.</text>
</comment>
<dbReference type="PANTHER" id="PTHR21646">
    <property type="entry name" value="UBIQUITIN CARBOXYL-TERMINAL HYDROLASE"/>
    <property type="match status" value="1"/>
</dbReference>
<dbReference type="GeneID" id="111280347"/>
<dbReference type="PROSITE" id="PS50271">
    <property type="entry name" value="ZF_UBP"/>
    <property type="match status" value="1"/>
</dbReference>
<dbReference type="PANTHER" id="PTHR21646:SF16">
    <property type="entry name" value="U4_U6.U5 TRI-SNRNP-ASSOCIATED PROTEIN 2"/>
    <property type="match status" value="1"/>
</dbReference>
<evidence type="ECO:0000256" key="5">
    <source>
        <dbReference type="ARBA" id="ARBA00022728"/>
    </source>
</evidence>
<dbReference type="InterPro" id="IPR050185">
    <property type="entry name" value="Ub_carboxyl-term_hydrolase"/>
</dbReference>
<dbReference type="PROSITE" id="PS50235">
    <property type="entry name" value="USP_3"/>
    <property type="match status" value="1"/>
</dbReference>
<protein>
    <submittedName>
        <fullName evidence="15 16">U4/U6.U5 tri-snRNP-associated protein 2-like isoform X1</fullName>
    </submittedName>
</protein>
<feature type="compositionally biased region" description="Basic and acidic residues" evidence="11">
    <location>
        <begin position="27"/>
        <end position="53"/>
    </location>
</feature>
<keyword evidence="3" id="KW-0507">mRNA processing</keyword>
<dbReference type="InterPro" id="IPR028889">
    <property type="entry name" value="USP"/>
</dbReference>
<evidence type="ECO:0000256" key="9">
    <source>
        <dbReference type="ARBA" id="ARBA00023242"/>
    </source>
</evidence>
<evidence type="ECO:0000313" key="16">
    <source>
        <dbReference type="RefSeq" id="XP_022723375.1"/>
    </source>
</evidence>
<evidence type="ECO:0000256" key="2">
    <source>
        <dbReference type="ARBA" id="ARBA00009085"/>
    </source>
</evidence>
<dbReference type="InterPro" id="IPR001607">
    <property type="entry name" value="Znf_UBP"/>
</dbReference>
<evidence type="ECO:0000259" key="13">
    <source>
        <dbReference type="PROSITE" id="PS50271"/>
    </source>
</evidence>
<dbReference type="Gene3D" id="3.90.70.10">
    <property type="entry name" value="Cysteine proteinases"/>
    <property type="match status" value="1"/>
</dbReference>
<dbReference type="GO" id="GO:0005681">
    <property type="term" value="C:spliceosomal complex"/>
    <property type="evidence" value="ECO:0007669"/>
    <property type="project" value="UniProtKB-KW"/>
</dbReference>
<dbReference type="SUPFAM" id="SSF54001">
    <property type="entry name" value="Cysteine proteinases"/>
    <property type="match status" value="1"/>
</dbReference>
<dbReference type="RefSeq" id="XP_022723374.1">
    <property type="nucleotide sequence ID" value="XM_022867639.1"/>
</dbReference>
<dbReference type="GO" id="GO:0008270">
    <property type="term" value="F:zinc ion binding"/>
    <property type="evidence" value="ECO:0007669"/>
    <property type="project" value="UniProtKB-KW"/>
</dbReference>
<keyword evidence="6 10" id="KW-0863">Zinc-finger</keyword>
<dbReference type="GO" id="GO:0000245">
    <property type="term" value="P:spliceosomal complex assembly"/>
    <property type="evidence" value="ECO:0007669"/>
    <property type="project" value="InterPro"/>
</dbReference>
<evidence type="ECO:0000256" key="4">
    <source>
        <dbReference type="ARBA" id="ARBA00022723"/>
    </source>
</evidence>
<dbReference type="Gene3D" id="3.30.40.10">
    <property type="entry name" value="Zinc/RING finger domain, C3HC4 (zinc finger)"/>
    <property type="match status" value="1"/>
</dbReference>
<feature type="region of interest" description="Disordered" evidence="11">
    <location>
        <begin position="27"/>
        <end position="113"/>
    </location>
</feature>
<reference evidence="15 16" key="1">
    <citation type="submission" date="2025-04" db="UniProtKB">
        <authorList>
            <consortium name="RefSeq"/>
        </authorList>
    </citation>
    <scope>IDENTIFICATION</scope>
    <source>
        <tissue evidence="15 16">Fruit stalk</tissue>
    </source>
</reference>
<organism evidence="14 15">
    <name type="scientific">Durio zibethinus</name>
    <name type="common">Durian</name>
    <dbReference type="NCBI Taxonomy" id="66656"/>
    <lineage>
        <taxon>Eukaryota</taxon>
        <taxon>Viridiplantae</taxon>
        <taxon>Streptophyta</taxon>
        <taxon>Embryophyta</taxon>
        <taxon>Tracheophyta</taxon>
        <taxon>Spermatophyta</taxon>
        <taxon>Magnoliopsida</taxon>
        <taxon>eudicotyledons</taxon>
        <taxon>Gunneridae</taxon>
        <taxon>Pentapetalae</taxon>
        <taxon>rosids</taxon>
        <taxon>malvids</taxon>
        <taxon>Malvales</taxon>
        <taxon>Malvaceae</taxon>
        <taxon>Helicteroideae</taxon>
        <taxon>Durio</taxon>
    </lineage>
</organism>
<sequence length="578" mass="67227">MQWKILGEFNLIDERYCVILAENERVKEGKRMKTNRKDGDSVYGEGDSKRQRIVDSPSSPSEEPLVPYNDDEDDERRALSHIGGGEEDGHRFETEEDDDDDDPFGQGSVLEKTNRQVEVRRDCPYLDTVNRQVLDFDFEKFCSVSLSNLNVYACLVCGKYYQGRGKKSHAYTHSLEAGHHVYINLRTEKVYCLPDGYEINDPSLDDIRHVLNPRFSREQVERLDKTKQWSRALDGSDYLPGMVGLNNIQKTDFVNVTIQSLMRVTPLRNFFLIPENYQHCRSPLVHRFGELTRKIWHARNFKGQVSPHEFLQAVMKASKKRFRIGAQSEPVEFMSWLLNTLHADLRTSKKSSSIIHKCFQGELEVVKDTQNKAISEKKESGGEQNGALKITDGVIENNNIAAETYRMPFLMLGLDLPEPPLFKDVMEKNIIPQVPLFNILKKFDGETVTTTVRPPARMRYRVTRLPQYLILHMRRFTKNNFFREKNPTLVNFPVKNLELKDYIPLPAPTKENERLRTKYDLIANIVHDGKPDEGFYRVFVQRKSEELWYEMQDLHVSETLPQMVALSEAYMQIYEQQQ</sequence>
<feature type="compositionally biased region" description="Acidic residues" evidence="11">
    <location>
        <begin position="94"/>
        <end position="103"/>
    </location>
</feature>
<dbReference type="GO" id="GO:0016579">
    <property type="term" value="P:protein deubiquitination"/>
    <property type="evidence" value="ECO:0007669"/>
    <property type="project" value="InterPro"/>
</dbReference>
<keyword evidence="5" id="KW-0747">Spliceosome</keyword>
<name>A0A6P5X4U4_DURZI</name>
<gene>
    <name evidence="15 16" type="primary">LOC111280347</name>
</gene>
<dbReference type="Pfam" id="PF02148">
    <property type="entry name" value="zf-UBP"/>
    <property type="match status" value="1"/>
</dbReference>
<dbReference type="InterPro" id="IPR033809">
    <property type="entry name" value="USP39"/>
</dbReference>
<evidence type="ECO:0000313" key="14">
    <source>
        <dbReference type="Proteomes" id="UP000515121"/>
    </source>
</evidence>
<dbReference type="AlphaFoldDB" id="A0A6P5X4U4"/>
<evidence type="ECO:0000256" key="11">
    <source>
        <dbReference type="SAM" id="MobiDB-lite"/>
    </source>
</evidence>
<evidence type="ECO:0000256" key="10">
    <source>
        <dbReference type="PROSITE-ProRule" id="PRU00502"/>
    </source>
</evidence>
<dbReference type="SMART" id="SM00290">
    <property type="entry name" value="ZnF_UBP"/>
    <property type="match status" value="1"/>
</dbReference>
<evidence type="ECO:0000256" key="7">
    <source>
        <dbReference type="ARBA" id="ARBA00022833"/>
    </source>
</evidence>
<dbReference type="OrthoDB" id="10263353at2759"/>
<dbReference type="InterPro" id="IPR001394">
    <property type="entry name" value="Peptidase_C19_UCH"/>
</dbReference>
<dbReference type="RefSeq" id="XP_022723375.1">
    <property type="nucleotide sequence ID" value="XM_022867640.1"/>
</dbReference>
<proteinExistence type="inferred from homology"/>
<evidence type="ECO:0000313" key="15">
    <source>
        <dbReference type="RefSeq" id="XP_022723374.1"/>
    </source>
</evidence>
<feature type="domain" description="USP" evidence="12">
    <location>
        <begin position="243"/>
        <end position="577"/>
    </location>
</feature>
<keyword evidence="14" id="KW-1185">Reference proteome</keyword>
<dbReference type="FunFam" id="3.30.40.10:FF:000068">
    <property type="entry name" value="U4/U6.U5 tri-snRNP-associated protein 2"/>
    <property type="match status" value="1"/>
</dbReference>
<keyword evidence="4" id="KW-0479">Metal-binding</keyword>
<keyword evidence="8" id="KW-0508">mRNA splicing</keyword>
<evidence type="ECO:0000256" key="3">
    <source>
        <dbReference type="ARBA" id="ARBA00022664"/>
    </source>
</evidence>
<dbReference type="KEGG" id="dzi:111280347"/>
<dbReference type="SUPFAM" id="SSF57850">
    <property type="entry name" value="RING/U-box"/>
    <property type="match status" value="1"/>
</dbReference>
<keyword evidence="9" id="KW-0539">Nucleus</keyword>
<comment type="subcellular location">
    <subcellularLocation>
        <location evidence="1">Nucleus</location>
    </subcellularLocation>
</comment>
<evidence type="ECO:0000259" key="12">
    <source>
        <dbReference type="PROSITE" id="PS50235"/>
    </source>
</evidence>
<evidence type="ECO:0000256" key="1">
    <source>
        <dbReference type="ARBA" id="ARBA00004123"/>
    </source>
</evidence>
<feature type="domain" description="UBP-type" evidence="13">
    <location>
        <begin position="121"/>
        <end position="218"/>
    </location>
</feature>
<dbReference type="GO" id="GO:0004843">
    <property type="term" value="F:cysteine-type deubiquitinase activity"/>
    <property type="evidence" value="ECO:0007669"/>
    <property type="project" value="InterPro"/>
</dbReference>
<evidence type="ECO:0000256" key="8">
    <source>
        <dbReference type="ARBA" id="ARBA00023187"/>
    </source>
</evidence>
<dbReference type="Pfam" id="PF00443">
    <property type="entry name" value="UCH"/>
    <property type="match status" value="1"/>
</dbReference>
<dbReference type="InterPro" id="IPR013083">
    <property type="entry name" value="Znf_RING/FYVE/PHD"/>
</dbReference>
<evidence type="ECO:0000256" key="6">
    <source>
        <dbReference type="ARBA" id="ARBA00022771"/>
    </source>
</evidence>
<dbReference type="InterPro" id="IPR038765">
    <property type="entry name" value="Papain-like_cys_pep_sf"/>
</dbReference>
<keyword evidence="7" id="KW-0862">Zinc</keyword>
<dbReference type="CDD" id="cd02669">
    <property type="entry name" value="Peptidase_C19M"/>
    <property type="match status" value="1"/>
</dbReference>
<accession>A0A6P5X4U4</accession>
<dbReference type="Proteomes" id="UP000515121">
    <property type="component" value="Unplaced"/>
</dbReference>